<keyword evidence="2" id="KW-0540">Nuclease</keyword>
<dbReference type="PANTHER" id="PTHR14859">
    <property type="entry name" value="CALCOFLUOR WHITE HYPERSENSITIVE PROTEIN PRECURSOR"/>
    <property type="match status" value="1"/>
</dbReference>
<dbReference type="InterPro" id="IPR005135">
    <property type="entry name" value="Endo/exonuclease/phosphatase"/>
</dbReference>
<keyword evidence="2" id="KW-0378">Hydrolase</keyword>
<reference evidence="2 3" key="1">
    <citation type="submission" date="2020-08" db="EMBL/GenBank/DDBJ databases">
        <title>Genomic Encyclopedia of Type Strains, Phase IV (KMG-IV): sequencing the most valuable type-strain genomes for metagenomic binning, comparative biology and taxonomic classification.</title>
        <authorList>
            <person name="Goeker M."/>
        </authorList>
    </citation>
    <scope>NUCLEOTIDE SEQUENCE [LARGE SCALE GENOMIC DNA]</scope>
    <source>
        <strain evidence="2 3">DSM 16268</strain>
    </source>
</reference>
<evidence type="ECO:0000313" key="3">
    <source>
        <dbReference type="Proteomes" id="UP000523821"/>
    </source>
</evidence>
<name>A0A7W9CTK2_9HYPH</name>
<dbReference type="GO" id="GO:0016020">
    <property type="term" value="C:membrane"/>
    <property type="evidence" value="ECO:0007669"/>
    <property type="project" value="GOC"/>
</dbReference>
<dbReference type="Proteomes" id="UP000523821">
    <property type="component" value="Unassembled WGS sequence"/>
</dbReference>
<comment type="caution">
    <text evidence="2">The sequence shown here is derived from an EMBL/GenBank/DDBJ whole genome shotgun (WGS) entry which is preliminary data.</text>
</comment>
<proteinExistence type="predicted"/>
<dbReference type="AlphaFoldDB" id="A0A7W9CTK2"/>
<sequence>MQITLASYNIQYGVGKDERLDLERIVAELGDADIVALQEVETGNPKRGLIDQAEALARLLPHDHSAYGPGFDVLVDAEAAGGRSGVRHRFGNMVLSRWPIASVTNHMLPKLALRGTLHLQRALLETVIATPAGPLRFCSTHLDHVSPMTRMAQVEAMQALMLDAAERGGPWGGASADAIFGAADPAWPRGGVVMGDMNFEADSEEYTLLIGDLSSSTGRRANPAEGLFDAWVLTGHAEDEGLTFIKPGWPSQHLDHCFVTADLVPAVRSMWIDEAAVGSDHQPIFVTLELGG</sequence>
<dbReference type="GO" id="GO:0004527">
    <property type="term" value="F:exonuclease activity"/>
    <property type="evidence" value="ECO:0007669"/>
    <property type="project" value="UniProtKB-KW"/>
</dbReference>
<organism evidence="2 3">
    <name type="scientific">Prosthecomicrobium pneumaticum</name>
    <dbReference type="NCBI Taxonomy" id="81895"/>
    <lineage>
        <taxon>Bacteria</taxon>
        <taxon>Pseudomonadati</taxon>
        <taxon>Pseudomonadota</taxon>
        <taxon>Alphaproteobacteria</taxon>
        <taxon>Hyphomicrobiales</taxon>
        <taxon>Kaistiaceae</taxon>
        <taxon>Prosthecomicrobium</taxon>
    </lineage>
</organism>
<dbReference type="GO" id="GO:0004519">
    <property type="term" value="F:endonuclease activity"/>
    <property type="evidence" value="ECO:0007669"/>
    <property type="project" value="UniProtKB-KW"/>
</dbReference>
<evidence type="ECO:0000259" key="1">
    <source>
        <dbReference type="Pfam" id="PF03372"/>
    </source>
</evidence>
<dbReference type="InterPro" id="IPR051916">
    <property type="entry name" value="GPI-anchor_lipid_remodeler"/>
</dbReference>
<dbReference type="RefSeq" id="WP_183852041.1">
    <property type="nucleotide sequence ID" value="NZ_JACHOO010000001.1"/>
</dbReference>
<dbReference type="SUPFAM" id="SSF56219">
    <property type="entry name" value="DNase I-like"/>
    <property type="match status" value="1"/>
</dbReference>
<accession>A0A7W9CTK2</accession>
<protein>
    <submittedName>
        <fullName evidence="2">Endonuclease/exonuclease/phosphatase family metal-dependent hydrolase</fullName>
    </submittedName>
</protein>
<keyword evidence="3" id="KW-1185">Reference proteome</keyword>
<keyword evidence="2" id="KW-0255">Endonuclease</keyword>
<feature type="domain" description="Endonuclease/exonuclease/phosphatase" evidence="1">
    <location>
        <begin position="6"/>
        <end position="281"/>
    </location>
</feature>
<keyword evidence="2" id="KW-0269">Exonuclease</keyword>
<evidence type="ECO:0000313" key="2">
    <source>
        <dbReference type="EMBL" id="MBB5751404.1"/>
    </source>
</evidence>
<dbReference type="InterPro" id="IPR036691">
    <property type="entry name" value="Endo/exonu/phosph_ase_sf"/>
</dbReference>
<dbReference type="Gene3D" id="3.60.10.10">
    <property type="entry name" value="Endonuclease/exonuclease/phosphatase"/>
    <property type="match status" value="1"/>
</dbReference>
<dbReference type="GO" id="GO:0006506">
    <property type="term" value="P:GPI anchor biosynthetic process"/>
    <property type="evidence" value="ECO:0007669"/>
    <property type="project" value="TreeGrafter"/>
</dbReference>
<dbReference type="PANTHER" id="PTHR14859:SF15">
    <property type="entry name" value="ENDONUCLEASE_EXONUCLEASE_PHOSPHATASE DOMAIN-CONTAINING PROTEIN"/>
    <property type="match status" value="1"/>
</dbReference>
<dbReference type="Pfam" id="PF03372">
    <property type="entry name" value="Exo_endo_phos"/>
    <property type="match status" value="1"/>
</dbReference>
<gene>
    <name evidence="2" type="ORF">GGQ63_000447</name>
</gene>
<dbReference type="EMBL" id="JACHOO010000001">
    <property type="protein sequence ID" value="MBB5751404.1"/>
    <property type="molecule type" value="Genomic_DNA"/>
</dbReference>